<evidence type="ECO:0000313" key="1">
    <source>
        <dbReference type="EMBL" id="KRZ70726.1"/>
    </source>
</evidence>
<evidence type="ECO:0000313" key="2">
    <source>
        <dbReference type="Proteomes" id="UP000054843"/>
    </source>
</evidence>
<comment type="caution">
    <text evidence="1">The sequence shown here is derived from an EMBL/GenBank/DDBJ whole genome shotgun (WGS) entry which is preliminary data.</text>
</comment>
<dbReference type="AlphaFoldDB" id="A0A0V1MFX6"/>
<reference evidence="1 2" key="1">
    <citation type="submission" date="2015-01" db="EMBL/GenBank/DDBJ databases">
        <title>Evolution of Trichinella species and genotypes.</title>
        <authorList>
            <person name="Korhonen P.K."/>
            <person name="Edoardo P."/>
            <person name="Giuseppe L.R."/>
            <person name="Gasser R.B."/>
        </authorList>
    </citation>
    <scope>NUCLEOTIDE SEQUENCE [LARGE SCALE GENOMIC DNA]</scope>
    <source>
        <strain evidence="1">ISS1980</strain>
    </source>
</reference>
<protein>
    <submittedName>
        <fullName evidence="1">Uncharacterized protein</fullName>
    </submittedName>
</protein>
<keyword evidence="2" id="KW-1185">Reference proteome</keyword>
<dbReference type="EMBL" id="JYDO01000109">
    <property type="protein sequence ID" value="KRZ70726.1"/>
    <property type="molecule type" value="Genomic_DNA"/>
</dbReference>
<proteinExistence type="predicted"/>
<sequence>MKIEIRVECTELIDLHTDGVYSDIRLEDVFKRKPDKHNHFYSKWSITLYSCLKTLSPNYGKLTIFNFMKTDFP</sequence>
<accession>A0A0V1MFX6</accession>
<gene>
    <name evidence="1" type="ORF">T10_8022</name>
</gene>
<organism evidence="1 2">
    <name type="scientific">Trichinella papuae</name>
    <dbReference type="NCBI Taxonomy" id="268474"/>
    <lineage>
        <taxon>Eukaryota</taxon>
        <taxon>Metazoa</taxon>
        <taxon>Ecdysozoa</taxon>
        <taxon>Nematoda</taxon>
        <taxon>Enoplea</taxon>
        <taxon>Dorylaimia</taxon>
        <taxon>Trichinellida</taxon>
        <taxon>Trichinellidae</taxon>
        <taxon>Trichinella</taxon>
    </lineage>
</organism>
<name>A0A0V1MFX6_9BILA</name>
<dbReference type="Proteomes" id="UP000054843">
    <property type="component" value="Unassembled WGS sequence"/>
</dbReference>